<organism evidence="1 2">
    <name type="scientific">Avena sativa</name>
    <name type="common">Oat</name>
    <dbReference type="NCBI Taxonomy" id="4498"/>
    <lineage>
        <taxon>Eukaryota</taxon>
        <taxon>Viridiplantae</taxon>
        <taxon>Streptophyta</taxon>
        <taxon>Embryophyta</taxon>
        <taxon>Tracheophyta</taxon>
        <taxon>Spermatophyta</taxon>
        <taxon>Magnoliopsida</taxon>
        <taxon>Liliopsida</taxon>
        <taxon>Poales</taxon>
        <taxon>Poaceae</taxon>
        <taxon>BOP clade</taxon>
        <taxon>Pooideae</taxon>
        <taxon>Poodae</taxon>
        <taxon>Poeae</taxon>
        <taxon>Poeae Chloroplast Group 1 (Aveneae type)</taxon>
        <taxon>Aveninae</taxon>
        <taxon>Avena</taxon>
    </lineage>
</organism>
<dbReference type="Proteomes" id="UP001732700">
    <property type="component" value="Chromosome 5D"/>
</dbReference>
<accession>A0ACD5YKC1</accession>
<evidence type="ECO:0000313" key="1">
    <source>
        <dbReference type="EnsemblPlants" id="AVESA.00010b.r2.5DG0989470.2.CDS"/>
    </source>
</evidence>
<sequence length="246" mass="26968">MPLTLDRRAEGNGGRGAGQPAKGNGGRRGRWAMGSEASSSSLIPAANKRKLSSSSAERSSDPMGREWAGLPLDVVASIFAKLSADDVMSGAGLVCHPWLEAAKVPDLWRSIDMAHITVDHLFKFNTDYCTMAKVAVHRADGRLESFAGNFFVSDELLCYITERSPSLKILTVISSSDVTNDALGAIVDGCPRLELLHVSDCANISVNATLKAKCARIEILELVPWDEDDDPYYWYWRRQDSDYWGN</sequence>
<name>A0ACD5YKC1_AVESA</name>
<evidence type="ECO:0000313" key="2">
    <source>
        <dbReference type="Proteomes" id="UP001732700"/>
    </source>
</evidence>
<reference evidence="1" key="1">
    <citation type="submission" date="2021-05" db="EMBL/GenBank/DDBJ databases">
        <authorList>
            <person name="Scholz U."/>
            <person name="Mascher M."/>
            <person name="Fiebig A."/>
        </authorList>
    </citation>
    <scope>NUCLEOTIDE SEQUENCE [LARGE SCALE GENOMIC DNA]</scope>
</reference>
<proteinExistence type="predicted"/>
<protein>
    <submittedName>
        <fullName evidence="1">Uncharacterized protein</fullName>
    </submittedName>
</protein>
<dbReference type="EnsemblPlants" id="AVESA.00010b.r2.5DG0989470.2">
    <property type="protein sequence ID" value="AVESA.00010b.r2.5DG0989470.2.CDS"/>
    <property type="gene ID" value="AVESA.00010b.r2.5DG0989470"/>
</dbReference>
<reference evidence="1" key="2">
    <citation type="submission" date="2025-09" db="UniProtKB">
        <authorList>
            <consortium name="EnsemblPlants"/>
        </authorList>
    </citation>
    <scope>IDENTIFICATION</scope>
</reference>
<keyword evidence="2" id="KW-1185">Reference proteome</keyword>